<dbReference type="Gene3D" id="3.90.550.50">
    <property type="match status" value="1"/>
</dbReference>
<name>A0AA38TB56_9ASTR</name>
<reference evidence="3" key="1">
    <citation type="submission" date="2023-03" db="EMBL/GenBank/DDBJ databases">
        <title>Chromosome-scale reference genome and RAD-based genetic map of yellow starthistle (Centaurea solstitialis) reveal putative structural variation and QTLs associated with invader traits.</title>
        <authorList>
            <person name="Reatini B."/>
            <person name="Cang F.A."/>
            <person name="Jiang Q."/>
            <person name="Mckibben M.T.W."/>
            <person name="Barker M.S."/>
            <person name="Rieseberg L.H."/>
            <person name="Dlugosch K.M."/>
        </authorList>
    </citation>
    <scope>NUCLEOTIDE SEQUENCE</scope>
    <source>
        <strain evidence="3">CAN-66</strain>
        <tissue evidence="3">Leaf</tissue>
    </source>
</reference>
<keyword evidence="2" id="KW-0812">Transmembrane</keyword>
<organism evidence="3 4">
    <name type="scientific">Centaurea solstitialis</name>
    <name type="common">yellow star-thistle</name>
    <dbReference type="NCBI Taxonomy" id="347529"/>
    <lineage>
        <taxon>Eukaryota</taxon>
        <taxon>Viridiplantae</taxon>
        <taxon>Streptophyta</taxon>
        <taxon>Embryophyta</taxon>
        <taxon>Tracheophyta</taxon>
        <taxon>Spermatophyta</taxon>
        <taxon>Magnoliopsida</taxon>
        <taxon>eudicotyledons</taxon>
        <taxon>Gunneridae</taxon>
        <taxon>Pentapetalae</taxon>
        <taxon>asterids</taxon>
        <taxon>campanulids</taxon>
        <taxon>Asterales</taxon>
        <taxon>Asteraceae</taxon>
        <taxon>Carduoideae</taxon>
        <taxon>Cardueae</taxon>
        <taxon>Centaureinae</taxon>
        <taxon>Centaurea</taxon>
    </lineage>
</organism>
<feature type="region of interest" description="Disordered" evidence="1">
    <location>
        <begin position="1"/>
        <end position="22"/>
    </location>
</feature>
<feature type="region of interest" description="Disordered" evidence="1">
    <location>
        <begin position="68"/>
        <end position="100"/>
    </location>
</feature>
<dbReference type="PANTHER" id="PTHR10811">
    <property type="entry name" value="FRINGE-RELATED"/>
    <property type="match status" value="1"/>
</dbReference>
<dbReference type="InterPro" id="IPR006740">
    <property type="entry name" value="DUF604"/>
</dbReference>
<keyword evidence="2" id="KW-1133">Transmembrane helix</keyword>
<feature type="transmembrane region" description="Helical" evidence="2">
    <location>
        <begin position="30"/>
        <end position="50"/>
    </location>
</feature>
<evidence type="ECO:0000256" key="1">
    <source>
        <dbReference type="SAM" id="MobiDB-lite"/>
    </source>
</evidence>
<feature type="compositionally biased region" description="Pro residues" evidence="1">
    <location>
        <begin position="87"/>
        <end position="100"/>
    </location>
</feature>
<evidence type="ECO:0000313" key="4">
    <source>
        <dbReference type="Proteomes" id="UP001172457"/>
    </source>
</evidence>
<keyword evidence="2" id="KW-0472">Membrane</keyword>
<keyword evidence="4" id="KW-1185">Reference proteome</keyword>
<dbReference type="FunFam" id="3.90.550.50:FF:000006">
    <property type="entry name" value="Fringe-related protein-like"/>
    <property type="match status" value="1"/>
</dbReference>
<dbReference type="Proteomes" id="UP001172457">
    <property type="component" value="Chromosome 5"/>
</dbReference>
<gene>
    <name evidence="3" type="ORF">OSB04_020685</name>
</gene>
<dbReference type="EMBL" id="JARYMX010000005">
    <property type="protein sequence ID" value="KAJ9548142.1"/>
    <property type="molecule type" value="Genomic_DNA"/>
</dbReference>
<comment type="caution">
    <text evidence="3">The sequence shown here is derived from an EMBL/GenBank/DDBJ whole genome shotgun (WGS) entry which is preliminary data.</text>
</comment>
<evidence type="ECO:0000256" key="2">
    <source>
        <dbReference type="SAM" id="Phobius"/>
    </source>
</evidence>
<feature type="compositionally biased region" description="Polar residues" evidence="1">
    <location>
        <begin position="70"/>
        <end position="80"/>
    </location>
</feature>
<proteinExistence type="predicted"/>
<dbReference type="Pfam" id="PF04646">
    <property type="entry name" value="DUF604"/>
    <property type="match status" value="1"/>
</dbReference>
<protein>
    <submittedName>
        <fullName evidence="3">Uncharacterized protein</fullName>
    </submittedName>
</protein>
<sequence>MAPSPSSTHHRPPTTAATTTTTTSTFRNSLSWLFLSLFFLYILYYSTVLFEPAPDAVDPTTRTATTTVTENLQNPINTTNPDDHQPEPSPPPPPPPPPKPVLRFDTELKHIAFGIAASRRLWQTRKEYLKLWWRPGETRGAVWLDRRVKTMANESLPDIHISEDTSKFPYTNPDGDRSAIRISRVVSETLRLGMEDVRWFVMGDDDTVFIVENLVRVLSKYDHNQFYYIGSTSESHFQNMLFSYGMAFGGGGFAISYPLAEELAKMQDRCLHRYPGYYGSDDRMHGCMAELNVPLTREPGFHQFDVHGNVLGLLTAHPVTPLVSLHHLDVVDPLFPGMTRPQGIKHLLQSTKFDSASIIQQSIGYDKKRQWSILVSWGFAVQIVRGILSPRELEIPTRTFLNWHKRLDYTAYAFNTRPVTRNPCQKPFVYYMSSTRYDKAKGKIIGIYTLHKEDYPLCKWKMESPETIDTIVVLKKEDSLRWTKAPRKDCCRVLPARKKGILYLWVGNCRKNEVIEL</sequence>
<dbReference type="AlphaFoldDB" id="A0AA38TB56"/>
<accession>A0AA38TB56</accession>
<evidence type="ECO:0000313" key="3">
    <source>
        <dbReference type="EMBL" id="KAJ9548142.1"/>
    </source>
</evidence>
<dbReference type="SUPFAM" id="SSF101447">
    <property type="entry name" value="Formin homology 2 domain (FH2 domain)"/>
    <property type="match status" value="1"/>
</dbReference>